<sequence length="70" mass="8187">MRRVRNERHHKESLPQGVSPLPSTVWTSAREELTRVSSSDEPRSKRMGIYEFLKVRTSHPLDEVSSFYSQ</sequence>
<organism evidence="2 3">
    <name type="scientific">Ensete ventricosum</name>
    <name type="common">Abyssinian banana</name>
    <name type="synonym">Musa ensete</name>
    <dbReference type="NCBI Taxonomy" id="4639"/>
    <lineage>
        <taxon>Eukaryota</taxon>
        <taxon>Viridiplantae</taxon>
        <taxon>Streptophyta</taxon>
        <taxon>Embryophyta</taxon>
        <taxon>Tracheophyta</taxon>
        <taxon>Spermatophyta</taxon>
        <taxon>Magnoliopsida</taxon>
        <taxon>Liliopsida</taxon>
        <taxon>Zingiberales</taxon>
        <taxon>Musaceae</taxon>
        <taxon>Ensete</taxon>
    </lineage>
</organism>
<evidence type="ECO:0000313" key="3">
    <source>
        <dbReference type="Proteomes" id="UP000287651"/>
    </source>
</evidence>
<proteinExistence type="predicted"/>
<evidence type="ECO:0000313" key="2">
    <source>
        <dbReference type="EMBL" id="RRT78283.1"/>
    </source>
</evidence>
<reference evidence="2 3" key="1">
    <citation type="journal article" date="2014" name="Agronomy (Basel)">
        <title>A Draft Genome Sequence for Ensete ventricosum, the Drought-Tolerant Tree Against Hunger.</title>
        <authorList>
            <person name="Harrison J."/>
            <person name="Moore K.A."/>
            <person name="Paszkiewicz K."/>
            <person name="Jones T."/>
            <person name="Grant M."/>
            <person name="Ambacheew D."/>
            <person name="Muzemil S."/>
            <person name="Studholme D.J."/>
        </authorList>
    </citation>
    <scope>NUCLEOTIDE SEQUENCE [LARGE SCALE GENOMIC DNA]</scope>
</reference>
<comment type="caution">
    <text evidence="2">The sequence shown here is derived from an EMBL/GenBank/DDBJ whole genome shotgun (WGS) entry which is preliminary data.</text>
</comment>
<dbReference type="Proteomes" id="UP000287651">
    <property type="component" value="Unassembled WGS sequence"/>
</dbReference>
<name>A0A427AQ16_ENSVE</name>
<dbReference type="EMBL" id="AMZH03001715">
    <property type="protein sequence ID" value="RRT78283.1"/>
    <property type="molecule type" value="Genomic_DNA"/>
</dbReference>
<accession>A0A427AQ16</accession>
<dbReference type="AlphaFoldDB" id="A0A427AQ16"/>
<protein>
    <submittedName>
        <fullName evidence="2">Uncharacterized protein</fullName>
    </submittedName>
</protein>
<feature type="region of interest" description="Disordered" evidence="1">
    <location>
        <begin position="1"/>
        <end position="25"/>
    </location>
</feature>
<evidence type="ECO:0000256" key="1">
    <source>
        <dbReference type="SAM" id="MobiDB-lite"/>
    </source>
</evidence>
<gene>
    <name evidence="2" type="ORF">B296_00008440</name>
</gene>